<organism evidence="4 5">
    <name type="scientific">Heligmosomoides polygyrus</name>
    <name type="common">Parasitic roundworm</name>
    <dbReference type="NCBI Taxonomy" id="6339"/>
    <lineage>
        <taxon>Eukaryota</taxon>
        <taxon>Metazoa</taxon>
        <taxon>Ecdysozoa</taxon>
        <taxon>Nematoda</taxon>
        <taxon>Chromadorea</taxon>
        <taxon>Rhabditida</taxon>
        <taxon>Rhabditina</taxon>
        <taxon>Rhabditomorpha</taxon>
        <taxon>Strongyloidea</taxon>
        <taxon>Heligmosomidae</taxon>
        <taxon>Heligmosomoides</taxon>
    </lineage>
</organism>
<dbReference type="Gene3D" id="1.10.287.160">
    <property type="entry name" value="HR1 repeat"/>
    <property type="match status" value="3"/>
</dbReference>
<reference evidence="5" key="1">
    <citation type="submission" date="2019-09" db="UniProtKB">
        <authorList>
            <consortium name="WormBaseParasite"/>
        </authorList>
    </citation>
    <scope>IDENTIFICATION</scope>
</reference>
<evidence type="ECO:0000313" key="4">
    <source>
        <dbReference type="Proteomes" id="UP000050761"/>
    </source>
</evidence>
<evidence type="ECO:0000256" key="2">
    <source>
        <dbReference type="SAM" id="MobiDB-lite"/>
    </source>
</evidence>
<proteinExistence type="predicted"/>
<keyword evidence="1" id="KW-0175">Coiled coil</keyword>
<evidence type="ECO:0000259" key="3">
    <source>
        <dbReference type="PROSITE" id="PS51860"/>
    </source>
</evidence>
<name>A0A8L8KH82_HELPZ</name>
<accession>A0A8L8KH82</accession>
<dbReference type="AlphaFoldDB" id="A0A8L8KH82"/>
<dbReference type="Proteomes" id="UP000050761">
    <property type="component" value="Unassembled WGS sequence"/>
</dbReference>
<feature type="domain" description="REM-1" evidence="3">
    <location>
        <begin position="181"/>
        <end position="260"/>
    </location>
</feature>
<sequence>LFSSESVPKEVAELAEKYQFILKDERSIQKEVIELKKIIRSAVKKQMRIKAGYVQMQKATNGKKQSDYLKREVRDLSDQISDMQDDLQILDVYDTGAFDDEESRCDDPVMGGTGVPIDLAGEIDVNDGGGHHTLENSRLSALQKDLAKEMKVKDGLEKFMSSNTSASRRYLEDSKNMLDVSLSCTEAKSRLDIVIDDLLFRLWKEAAIIDGAKNMVKILRAQRKTDHRSLSDAQQTLILSEEKLDLIFMALNKYICINSLLGCVFEDIQLTAQSLLPATQHDAAFVGSEWKTGDTINRMSEPGHRSPWTAPTSRSTGSNGIEYVDNGKHKS</sequence>
<evidence type="ECO:0000313" key="5">
    <source>
        <dbReference type="WBParaSite" id="HPBE_0001410601-mRNA-1"/>
    </source>
</evidence>
<dbReference type="GO" id="GO:0007165">
    <property type="term" value="P:signal transduction"/>
    <property type="evidence" value="ECO:0007669"/>
    <property type="project" value="InterPro"/>
</dbReference>
<evidence type="ECO:0000256" key="1">
    <source>
        <dbReference type="PROSITE-ProRule" id="PRU01207"/>
    </source>
</evidence>
<dbReference type="InterPro" id="IPR036274">
    <property type="entry name" value="HR1_rpt_sf"/>
</dbReference>
<feature type="region of interest" description="Disordered" evidence="2">
    <location>
        <begin position="296"/>
        <end position="331"/>
    </location>
</feature>
<dbReference type="SMART" id="SM00742">
    <property type="entry name" value="Hr1"/>
    <property type="match status" value="2"/>
</dbReference>
<dbReference type="Pfam" id="PF02185">
    <property type="entry name" value="HR1"/>
    <property type="match status" value="1"/>
</dbReference>
<dbReference type="PROSITE" id="PS51860">
    <property type="entry name" value="REM_1"/>
    <property type="match status" value="1"/>
</dbReference>
<keyword evidence="4" id="KW-1185">Reference proteome</keyword>
<dbReference type="InterPro" id="IPR011072">
    <property type="entry name" value="HR1_rho-bd"/>
</dbReference>
<protein>
    <submittedName>
        <fullName evidence="5">REM-1 domain-containing protein</fullName>
    </submittedName>
</protein>
<dbReference type="SUPFAM" id="SSF46585">
    <property type="entry name" value="HR1 repeat"/>
    <property type="match status" value="2"/>
</dbReference>
<feature type="compositionally biased region" description="Polar residues" evidence="2">
    <location>
        <begin position="309"/>
        <end position="319"/>
    </location>
</feature>
<dbReference type="WBParaSite" id="HPBE_0001410601-mRNA-1">
    <property type="protein sequence ID" value="HPBE_0001410601-mRNA-1"/>
    <property type="gene ID" value="HPBE_0001410601"/>
</dbReference>